<dbReference type="Proteomes" id="UP000290475">
    <property type="component" value="Unassembled WGS sequence"/>
</dbReference>
<dbReference type="EMBL" id="CP107523">
    <property type="protein sequence ID" value="UYN55870.1"/>
    <property type="molecule type" value="Genomic_DNA"/>
</dbReference>
<dbReference type="InterPro" id="IPR027417">
    <property type="entry name" value="P-loop_NTPase"/>
</dbReference>
<dbReference type="Proteomes" id="UP001164790">
    <property type="component" value="Chromosome"/>
</dbReference>
<evidence type="ECO:0000313" key="4">
    <source>
        <dbReference type="EMBL" id="RXT27778.1"/>
    </source>
</evidence>
<evidence type="ECO:0000256" key="2">
    <source>
        <dbReference type="ARBA" id="ARBA00022840"/>
    </source>
</evidence>
<organism evidence="4 6">
    <name type="scientific">Lacticaseibacillus chiayiensis</name>
    <dbReference type="NCBI Taxonomy" id="2100821"/>
    <lineage>
        <taxon>Bacteria</taxon>
        <taxon>Bacillati</taxon>
        <taxon>Bacillota</taxon>
        <taxon>Bacilli</taxon>
        <taxon>Lactobacillales</taxon>
        <taxon>Lactobacillaceae</taxon>
        <taxon>Lacticaseibacillus</taxon>
    </lineage>
</organism>
<keyword evidence="2 4" id="KW-0067">ATP-binding</keyword>
<sequence length="295" mass="33060">MSLTVTKLQKKIGNREVLRDISFSLMPGQIVGLVGPNGIGKTTIFRTITRQYIPNGGTVMLDHHDLTKESPQRAAIFYLDQQHLFFRKYALAKIATTYALLYPSFDQSTFSRLIKKFGLAGGQRLQSLSKGYQALVMVALALASQAPYVFLDEPFDGLDVLIRERIVNLVVDAVADGQRTFLIASHNLAELDGLSDRVLFVKEGRISRDLTLENVRQQAVKLQLVFRTKEIPAVIKQHGRILNIRGRVIEVVFPDFTPDVQASLEAEQPVLNESLPLSLSDLFKVEFRKKHAEVG</sequence>
<dbReference type="InterPro" id="IPR003593">
    <property type="entry name" value="AAA+_ATPase"/>
</dbReference>
<feature type="domain" description="ABC transporter" evidence="3">
    <location>
        <begin position="3"/>
        <end position="228"/>
    </location>
</feature>
<dbReference type="PANTHER" id="PTHR43158:SF10">
    <property type="entry name" value="ABC TRANSPORTER ATP-BINDING PROTEIN YTRB"/>
    <property type="match status" value="1"/>
</dbReference>
<reference evidence="4 6" key="1">
    <citation type="submission" date="2017-01" db="EMBL/GenBank/DDBJ databases">
        <title>Lactobacillus chiayiensis sp. nov., a lactic acid bacterium isolated from compost.</title>
        <authorList>
            <person name="Huang C.-H."/>
        </authorList>
    </citation>
    <scope>NUCLEOTIDE SEQUENCE [LARGE SCALE GENOMIC DNA]</scope>
    <source>
        <strain evidence="6">chh01</strain>
        <strain evidence="4">Chh01</strain>
    </source>
</reference>
<dbReference type="OrthoDB" id="9804819at2"/>
<protein>
    <submittedName>
        <fullName evidence="4">ABC transporter ATP-binding protein</fullName>
    </submittedName>
</protein>
<dbReference type="SUPFAM" id="SSF52540">
    <property type="entry name" value="P-loop containing nucleoside triphosphate hydrolases"/>
    <property type="match status" value="1"/>
</dbReference>
<proteinExistence type="predicted"/>
<keyword evidence="7" id="KW-1185">Reference proteome</keyword>
<dbReference type="CDD" id="cd03230">
    <property type="entry name" value="ABC_DR_subfamily_A"/>
    <property type="match status" value="1"/>
</dbReference>
<name>A0A4Q1UAM9_9LACO</name>
<evidence type="ECO:0000313" key="5">
    <source>
        <dbReference type="EMBL" id="UYN55870.1"/>
    </source>
</evidence>
<dbReference type="EMBL" id="MSSM01000007">
    <property type="protein sequence ID" value="RXT27778.1"/>
    <property type="molecule type" value="Genomic_DNA"/>
</dbReference>
<evidence type="ECO:0000259" key="3">
    <source>
        <dbReference type="PROSITE" id="PS50893"/>
    </source>
</evidence>
<dbReference type="PROSITE" id="PS50893">
    <property type="entry name" value="ABC_TRANSPORTER_2"/>
    <property type="match status" value="1"/>
</dbReference>
<dbReference type="Pfam" id="PF00005">
    <property type="entry name" value="ABC_tran"/>
    <property type="match status" value="1"/>
</dbReference>
<evidence type="ECO:0000313" key="6">
    <source>
        <dbReference type="Proteomes" id="UP000290475"/>
    </source>
</evidence>
<dbReference type="GO" id="GO:0005524">
    <property type="term" value="F:ATP binding"/>
    <property type="evidence" value="ECO:0007669"/>
    <property type="project" value="UniProtKB-KW"/>
</dbReference>
<evidence type="ECO:0000256" key="1">
    <source>
        <dbReference type="ARBA" id="ARBA00022741"/>
    </source>
</evidence>
<gene>
    <name evidence="4" type="ORF">BVJ53_03995</name>
    <name evidence="5" type="ORF">OFW50_10320</name>
</gene>
<dbReference type="InterPro" id="IPR003439">
    <property type="entry name" value="ABC_transporter-like_ATP-bd"/>
</dbReference>
<reference evidence="5" key="2">
    <citation type="submission" date="2022-10" db="EMBL/GenBank/DDBJ databases">
        <title>Comparative genomic analysis and in-vitro probiotic properties of the potential probiotic L. chiayiensis AACE 3.</title>
        <authorList>
            <person name="Kang X."/>
        </authorList>
    </citation>
    <scope>NUCLEOTIDE SEQUENCE</scope>
    <source>
        <strain evidence="5">AACE 3</strain>
    </source>
</reference>
<dbReference type="PANTHER" id="PTHR43158">
    <property type="entry name" value="SKFA PEPTIDE EXPORT ATP-BINDING PROTEIN SKFE"/>
    <property type="match status" value="1"/>
</dbReference>
<dbReference type="RefSeq" id="WP_129301269.1">
    <property type="nucleotide sequence ID" value="NZ_CP074378.1"/>
</dbReference>
<dbReference type="SMART" id="SM00382">
    <property type="entry name" value="AAA"/>
    <property type="match status" value="1"/>
</dbReference>
<accession>A0A4Q1UAM9</accession>
<evidence type="ECO:0000313" key="7">
    <source>
        <dbReference type="Proteomes" id="UP001164790"/>
    </source>
</evidence>
<dbReference type="GO" id="GO:0016887">
    <property type="term" value="F:ATP hydrolysis activity"/>
    <property type="evidence" value="ECO:0007669"/>
    <property type="project" value="InterPro"/>
</dbReference>
<dbReference type="AlphaFoldDB" id="A0A4Q1UAM9"/>
<dbReference type="Gene3D" id="3.40.50.300">
    <property type="entry name" value="P-loop containing nucleotide triphosphate hydrolases"/>
    <property type="match status" value="1"/>
</dbReference>
<keyword evidence="1" id="KW-0547">Nucleotide-binding</keyword>